<organism evidence="1 2">
    <name type="scientific">Cellulomonas fimi</name>
    <dbReference type="NCBI Taxonomy" id="1708"/>
    <lineage>
        <taxon>Bacteria</taxon>
        <taxon>Bacillati</taxon>
        <taxon>Actinomycetota</taxon>
        <taxon>Actinomycetes</taxon>
        <taxon>Micrococcales</taxon>
        <taxon>Cellulomonadaceae</taxon>
        <taxon>Cellulomonas</taxon>
    </lineage>
</organism>
<evidence type="ECO:0000313" key="2">
    <source>
        <dbReference type="Proteomes" id="UP000562124"/>
    </source>
</evidence>
<accession>A0A7Y0QHH1</accession>
<sequence length="155" mass="17831">MDLTPPDDARPDGPDREHRIPQEVDDATVVAVGKLTAALEVTEHARGMLYAFHRLTGRSDNELQEALDQLDEAGHQDLAEELRAELVGRNVIHGRWTFQMVEDYDENYWQTFRDLERKVREQLLGGRRHVYEAQLKELNRTPGRLGHEARPPELG</sequence>
<keyword evidence="2" id="KW-1185">Reference proteome</keyword>
<name>A0A7Y0QHH1_CELFI</name>
<dbReference type="Proteomes" id="UP000562124">
    <property type="component" value="Unassembled WGS sequence"/>
</dbReference>
<gene>
    <name evidence="1" type="ORF">HIR71_08630</name>
</gene>
<evidence type="ECO:0000313" key="1">
    <source>
        <dbReference type="EMBL" id="NMR20280.1"/>
    </source>
</evidence>
<protein>
    <submittedName>
        <fullName evidence="1">Uncharacterized protein</fullName>
    </submittedName>
</protein>
<reference evidence="1 2" key="1">
    <citation type="submission" date="2020-04" db="EMBL/GenBank/DDBJ databases">
        <title>Sequencing and Assembly of C. fimi.</title>
        <authorList>
            <person name="Ramsey A.R."/>
        </authorList>
    </citation>
    <scope>NUCLEOTIDE SEQUENCE [LARGE SCALE GENOMIC DNA]</scope>
    <source>
        <strain evidence="1 2">SB</strain>
    </source>
</reference>
<comment type="caution">
    <text evidence="1">The sequence shown here is derived from an EMBL/GenBank/DDBJ whole genome shotgun (WGS) entry which is preliminary data.</text>
</comment>
<proteinExistence type="predicted"/>
<dbReference type="RefSeq" id="WP_169324650.1">
    <property type="nucleotide sequence ID" value="NZ_JABCJJ010000010.1"/>
</dbReference>
<dbReference type="AlphaFoldDB" id="A0A7Y0QHH1"/>
<dbReference type="EMBL" id="JABCJJ010000010">
    <property type="protein sequence ID" value="NMR20280.1"/>
    <property type="molecule type" value="Genomic_DNA"/>
</dbReference>